<organism evidence="1 2">
    <name type="scientific">Riccia fluitans</name>
    <dbReference type="NCBI Taxonomy" id="41844"/>
    <lineage>
        <taxon>Eukaryota</taxon>
        <taxon>Viridiplantae</taxon>
        <taxon>Streptophyta</taxon>
        <taxon>Embryophyta</taxon>
        <taxon>Marchantiophyta</taxon>
        <taxon>Marchantiopsida</taxon>
        <taxon>Marchantiidae</taxon>
        <taxon>Marchantiales</taxon>
        <taxon>Ricciaceae</taxon>
        <taxon>Riccia</taxon>
    </lineage>
</organism>
<dbReference type="AlphaFoldDB" id="A0ABD1Z0K8"/>
<gene>
    <name evidence="1" type="ORF">R1flu_006981</name>
</gene>
<sequence>MVDKKSHGFVAELGPYIPHEYLLAINMTVKERAERDYHSSMKRVAVHECRRRCLTDIFNSSDLENFVSDMSLGSNGAEYLITISLGTPAQLSLEFISLSFMAVADTGTPETV</sequence>
<reference evidence="1 2" key="1">
    <citation type="submission" date="2024-09" db="EMBL/GenBank/DDBJ databases">
        <title>Chromosome-scale assembly of Riccia fluitans.</title>
        <authorList>
            <person name="Paukszto L."/>
            <person name="Sawicki J."/>
            <person name="Karawczyk K."/>
            <person name="Piernik-Szablinska J."/>
            <person name="Szczecinska M."/>
            <person name="Mazdziarz M."/>
        </authorList>
    </citation>
    <scope>NUCLEOTIDE SEQUENCE [LARGE SCALE GENOMIC DNA]</scope>
    <source>
        <strain evidence="1">Rf_01</strain>
        <tissue evidence="1">Aerial parts of the thallus</tissue>
    </source>
</reference>
<accession>A0ABD1Z0K8</accession>
<dbReference type="Proteomes" id="UP001605036">
    <property type="component" value="Unassembled WGS sequence"/>
</dbReference>
<keyword evidence="2" id="KW-1185">Reference proteome</keyword>
<comment type="caution">
    <text evidence="1">The sequence shown here is derived from an EMBL/GenBank/DDBJ whole genome shotgun (WGS) entry which is preliminary data.</text>
</comment>
<proteinExistence type="predicted"/>
<evidence type="ECO:0000313" key="1">
    <source>
        <dbReference type="EMBL" id="KAL2635502.1"/>
    </source>
</evidence>
<protein>
    <submittedName>
        <fullName evidence="1">Uncharacterized protein</fullName>
    </submittedName>
</protein>
<name>A0ABD1Z0K8_9MARC</name>
<dbReference type="EMBL" id="JBHFFA010000003">
    <property type="protein sequence ID" value="KAL2635502.1"/>
    <property type="molecule type" value="Genomic_DNA"/>
</dbReference>
<evidence type="ECO:0000313" key="2">
    <source>
        <dbReference type="Proteomes" id="UP001605036"/>
    </source>
</evidence>